<dbReference type="Gene3D" id="3.40.50.150">
    <property type="entry name" value="Vaccinia Virus protein VP39"/>
    <property type="match status" value="1"/>
</dbReference>
<evidence type="ECO:0000256" key="5">
    <source>
        <dbReference type="RuleBase" id="RU000416"/>
    </source>
</evidence>
<keyword evidence="7" id="KW-1185">Reference proteome</keyword>
<dbReference type="AlphaFoldDB" id="A0AA36JF02"/>
<dbReference type="PROSITE" id="PS51679">
    <property type="entry name" value="SAM_MT_C5"/>
    <property type="match status" value="1"/>
</dbReference>
<dbReference type="Gene3D" id="3.90.120.10">
    <property type="entry name" value="DNA Methylase, subunit A, domain 2"/>
    <property type="match status" value="1"/>
</dbReference>
<keyword evidence="3 4" id="KW-0949">S-adenosyl-L-methionine</keyword>
<accession>A0AA36JF02</accession>
<dbReference type="Proteomes" id="UP001178507">
    <property type="component" value="Unassembled WGS sequence"/>
</dbReference>
<evidence type="ECO:0000313" key="6">
    <source>
        <dbReference type="EMBL" id="CAJ1403884.1"/>
    </source>
</evidence>
<dbReference type="InterPro" id="IPR050750">
    <property type="entry name" value="C5-MTase"/>
</dbReference>
<evidence type="ECO:0000256" key="4">
    <source>
        <dbReference type="PROSITE-ProRule" id="PRU01016"/>
    </source>
</evidence>
<dbReference type="EMBL" id="CAUJNA010003514">
    <property type="protein sequence ID" value="CAJ1403884.1"/>
    <property type="molecule type" value="Genomic_DNA"/>
</dbReference>
<dbReference type="GO" id="GO:0032259">
    <property type="term" value="P:methylation"/>
    <property type="evidence" value="ECO:0007669"/>
    <property type="project" value="UniProtKB-KW"/>
</dbReference>
<comment type="similarity">
    <text evidence="4 5">Belongs to the class I-like SAM-binding methyltransferase superfamily. C5-methyltransferase family.</text>
</comment>
<feature type="non-terminal residue" evidence="6">
    <location>
        <position position="668"/>
    </location>
</feature>
<evidence type="ECO:0000256" key="3">
    <source>
        <dbReference type="ARBA" id="ARBA00022691"/>
    </source>
</evidence>
<gene>
    <name evidence="6" type="ORF">EVOR1521_LOCUS26456</name>
</gene>
<dbReference type="SUPFAM" id="SSF53335">
    <property type="entry name" value="S-adenosyl-L-methionine-dependent methyltransferases"/>
    <property type="match status" value="1"/>
</dbReference>
<dbReference type="PRINTS" id="PR00105">
    <property type="entry name" value="C5METTRFRASE"/>
</dbReference>
<dbReference type="NCBIfam" id="TIGR00675">
    <property type="entry name" value="dcm"/>
    <property type="match status" value="1"/>
</dbReference>
<evidence type="ECO:0008006" key="8">
    <source>
        <dbReference type="Google" id="ProtNLM"/>
    </source>
</evidence>
<protein>
    <recommendedName>
        <fullName evidence="8">DNA (cytosine-5-)-methyltransferase</fullName>
    </recommendedName>
</protein>
<reference evidence="6" key="1">
    <citation type="submission" date="2023-08" db="EMBL/GenBank/DDBJ databases">
        <authorList>
            <person name="Chen Y."/>
            <person name="Shah S."/>
            <person name="Dougan E. K."/>
            <person name="Thang M."/>
            <person name="Chan C."/>
        </authorList>
    </citation>
    <scope>NUCLEOTIDE SEQUENCE</scope>
</reference>
<evidence type="ECO:0000256" key="2">
    <source>
        <dbReference type="ARBA" id="ARBA00022679"/>
    </source>
</evidence>
<dbReference type="Pfam" id="PF00145">
    <property type="entry name" value="DNA_methylase"/>
    <property type="match status" value="1"/>
</dbReference>
<comment type="caution">
    <text evidence="6">The sequence shown here is derived from an EMBL/GenBank/DDBJ whole genome shotgun (WGS) entry which is preliminary data.</text>
</comment>
<evidence type="ECO:0000313" key="7">
    <source>
        <dbReference type="Proteomes" id="UP001178507"/>
    </source>
</evidence>
<proteinExistence type="inferred from homology"/>
<name>A0AA36JF02_9DINO</name>
<dbReference type="InterPro" id="IPR029063">
    <property type="entry name" value="SAM-dependent_MTases_sf"/>
</dbReference>
<sequence length="668" mass="73669">ESPLDLSALEALGLASSAAESAQRQGRVQGLLEDIAARHNGDMQTLLIFDRLFREDSEGCFGFLTDVTVAGMRVPNPKKAFLGRSLAAPGGLRFGLVGAHFPITQLADILDCKDPGRTETLGAKGAMPGKGMRVYGSVRTAFFFDPAWSILLTWWPALVLRRSAARVLAFPLRIVLSSSWRLDPQSLEERGKEVRRQLRRVELELLDTTRRDSSLGPASRAEVTIVHDILQLVLRPTVTGGLDAMADGAAKRPRTESVPWAPRKGCPVGALLCDAPQLPKLFALLGPLRFARPKGVRDHQGKKAVHLTIEGATAFCWGQVPEALAKFLEEAEIQFLPGLRLGAQPYRGSSTPKSEAALPAAAFRFVELFAGVGGFRRALAPLGGRCVFAAELDVDCQEAYAANFGSSELYGDLTCVEDFPRHELLTAGFPCQPFARRGQRLGFEDARGELFFEILRALHQRQPRAFLLENVWNMQFLDGGCWDPVPERCTFGAVYKKVVASLEEAGYEVRSKQINSEGWVPQRRDRVYLVGFRDASAAQRFQWPAPPKHANRCVQDVLEDSGSDSPRRCELTETQWAQVQKSSTWLSGGQELRFAQLQGKARTLTASYKASYACTAELVAPSAGGRPRFFTRREAARLMGFPEEHVFANRRLAKLAEAFAWLAHFLSS</sequence>
<dbReference type="PANTHER" id="PTHR46098:SF1">
    <property type="entry name" value="TRNA (CYTOSINE(38)-C(5))-METHYLTRANSFERASE"/>
    <property type="match status" value="1"/>
</dbReference>
<keyword evidence="1 4" id="KW-0489">Methyltransferase</keyword>
<feature type="active site" evidence="4">
    <location>
        <position position="431"/>
    </location>
</feature>
<dbReference type="PANTHER" id="PTHR46098">
    <property type="entry name" value="TRNA (CYTOSINE(38)-C(5))-METHYLTRANSFERASE"/>
    <property type="match status" value="1"/>
</dbReference>
<organism evidence="6 7">
    <name type="scientific">Effrenium voratum</name>
    <dbReference type="NCBI Taxonomy" id="2562239"/>
    <lineage>
        <taxon>Eukaryota</taxon>
        <taxon>Sar</taxon>
        <taxon>Alveolata</taxon>
        <taxon>Dinophyceae</taxon>
        <taxon>Suessiales</taxon>
        <taxon>Symbiodiniaceae</taxon>
        <taxon>Effrenium</taxon>
    </lineage>
</organism>
<keyword evidence="2 4" id="KW-0808">Transferase</keyword>
<dbReference type="GO" id="GO:0008168">
    <property type="term" value="F:methyltransferase activity"/>
    <property type="evidence" value="ECO:0007669"/>
    <property type="project" value="UniProtKB-KW"/>
</dbReference>
<evidence type="ECO:0000256" key="1">
    <source>
        <dbReference type="ARBA" id="ARBA00022603"/>
    </source>
</evidence>
<dbReference type="InterPro" id="IPR001525">
    <property type="entry name" value="C5_MeTfrase"/>
</dbReference>